<dbReference type="GO" id="GO:0006487">
    <property type="term" value="P:protein N-linked glycosylation"/>
    <property type="evidence" value="ECO:0007669"/>
    <property type="project" value="TreeGrafter"/>
</dbReference>
<keyword evidence="3 5" id="KW-0808">Transferase</keyword>
<dbReference type="Gene3D" id="3.40.50.11350">
    <property type="match status" value="1"/>
</dbReference>
<keyword evidence="7" id="KW-0472">Membrane</keyword>
<reference evidence="10 11" key="2">
    <citation type="submission" date="2018-11" db="EMBL/GenBank/DDBJ databases">
        <authorList>
            <consortium name="Pathogen Informatics"/>
        </authorList>
    </citation>
    <scope>NUCLEOTIDE SEQUENCE [LARGE SCALE GENOMIC DNA]</scope>
</reference>
<accession>A0A183UXA9</accession>
<dbReference type="CDD" id="cd11792">
    <property type="entry name" value="SH3_Fut8"/>
    <property type="match status" value="1"/>
</dbReference>
<dbReference type="Gene3D" id="2.30.30.40">
    <property type="entry name" value="SH3 Domains"/>
    <property type="match status" value="1"/>
</dbReference>
<feature type="transmembrane region" description="Helical" evidence="7">
    <location>
        <begin position="12"/>
        <end position="33"/>
    </location>
</feature>
<comment type="similarity">
    <text evidence="5">Belongs to the glycosyltransferase 23 family.</text>
</comment>
<keyword evidence="7" id="KW-1133">Transmembrane helix</keyword>
<dbReference type="FunFam" id="2.30.30.40:FF:000070">
    <property type="entry name" value="Alpha-(1,6)-fucosyltransferase"/>
    <property type="match status" value="1"/>
</dbReference>
<reference evidence="12" key="1">
    <citation type="submission" date="2016-06" db="UniProtKB">
        <authorList>
            <consortium name="WormBaseParasite"/>
        </authorList>
    </citation>
    <scope>IDENTIFICATION</scope>
</reference>
<dbReference type="EMBL" id="UYWY01021573">
    <property type="protein sequence ID" value="VDM44450.1"/>
    <property type="molecule type" value="Genomic_DNA"/>
</dbReference>
<keyword evidence="7" id="KW-0812">Transmembrane</keyword>
<dbReference type="InterPro" id="IPR045573">
    <property type="entry name" value="Fut8_N_cat"/>
</dbReference>
<dbReference type="InterPro" id="IPR035653">
    <property type="entry name" value="Fut8_SH3"/>
</dbReference>
<feature type="region of interest" description="Important for donor substrate binding" evidence="5">
    <location>
        <begin position="365"/>
        <end position="366"/>
    </location>
</feature>
<evidence type="ECO:0000313" key="11">
    <source>
        <dbReference type="Proteomes" id="UP000050794"/>
    </source>
</evidence>
<feature type="domain" description="GT23" evidence="9">
    <location>
        <begin position="200"/>
        <end position="494"/>
    </location>
</feature>
<evidence type="ECO:0000256" key="1">
    <source>
        <dbReference type="ARBA" id="ARBA00022443"/>
    </source>
</evidence>
<dbReference type="InterPro" id="IPR027350">
    <property type="entry name" value="GT23_dom"/>
</dbReference>
<dbReference type="PROSITE" id="PS51659">
    <property type="entry name" value="GT23"/>
    <property type="match status" value="1"/>
</dbReference>
<evidence type="ECO:0000256" key="2">
    <source>
        <dbReference type="ARBA" id="ARBA00022676"/>
    </source>
</evidence>
<protein>
    <submittedName>
        <fullName evidence="12">GT23 domain-containing protein</fullName>
    </submittedName>
</protein>
<keyword evidence="1 4" id="KW-0728">SH3 domain</keyword>
<dbReference type="Pfam" id="PF14604">
    <property type="entry name" value="SH3_9"/>
    <property type="match status" value="1"/>
</dbReference>
<feature type="domain" description="SH3" evidence="8">
    <location>
        <begin position="503"/>
        <end position="564"/>
    </location>
</feature>
<dbReference type="InterPro" id="IPR001452">
    <property type="entry name" value="SH3_domain"/>
</dbReference>
<dbReference type="CDD" id="cd11300">
    <property type="entry name" value="Fut8_like"/>
    <property type="match status" value="1"/>
</dbReference>
<keyword evidence="11" id="KW-1185">Reference proteome</keyword>
<evidence type="ECO:0000259" key="9">
    <source>
        <dbReference type="PROSITE" id="PS51659"/>
    </source>
</evidence>
<dbReference type="SMART" id="SM00326">
    <property type="entry name" value="SH3"/>
    <property type="match status" value="1"/>
</dbReference>
<evidence type="ECO:0000256" key="4">
    <source>
        <dbReference type="PROSITE-ProRule" id="PRU00192"/>
    </source>
</evidence>
<keyword evidence="2 5" id="KW-0328">Glycosyltransferase</keyword>
<evidence type="ECO:0000313" key="10">
    <source>
        <dbReference type="EMBL" id="VDM44450.1"/>
    </source>
</evidence>
<dbReference type="AlphaFoldDB" id="A0A183UXA9"/>
<name>A0A183UXA9_TOXCA</name>
<feature type="coiled-coil region" evidence="6">
    <location>
        <begin position="43"/>
        <end position="87"/>
    </location>
</feature>
<evidence type="ECO:0000256" key="7">
    <source>
        <dbReference type="SAM" id="Phobius"/>
    </source>
</evidence>
<dbReference type="Pfam" id="PF19745">
    <property type="entry name" value="FUT8_N_cat"/>
    <property type="match status" value="1"/>
</dbReference>
<dbReference type="PANTHER" id="PTHR13132:SF29">
    <property type="entry name" value="ALPHA-(1,6)-FUCOSYLTRANSFERASE"/>
    <property type="match status" value="1"/>
</dbReference>
<organism evidence="11 12">
    <name type="scientific">Toxocara canis</name>
    <name type="common">Canine roundworm</name>
    <dbReference type="NCBI Taxonomy" id="6265"/>
    <lineage>
        <taxon>Eukaryota</taxon>
        <taxon>Metazoa</taxon>
        <taxon>Ecdysozoa</taxon>
        <taxon>Nematoda</taxon>
        <taxon>Chromadorea</taxon>
        <taxon>Rhabditida</taxon>
        <taxon>Spirurina</taxon>
        <taxon>Ascaridomorpha</taxon>
        <taxon>Ascaridoidea</taxon>
        <taxon>Toxocaridae</taxon>
        <taxon>Toxocara</taxon>
    </lineage>
</organism>
<dbReference type="PROSITE" id="PS50002">
    <property type="entry name" value="SH3"/>
    <property type="match status" value="1"/>
</dbReference>
<dbReference type="GO" id="GO:0046921">
    <property type="term" value="F:alpha-(1-&gt;6)-fucosyltransferase activity"/>
    <property type="evidence" value="ECO:0007669"/>
    <property type="project" value="TreeGrafter"/>
</dbReference>
<dbReference type="PANTHER" id="PTHR13132">
    <property type="entry name" value="ALPHA- 1,6 -FUCOSYLTRANSFERASE"/>
    <property type="match status" value="1"/>
</dbReference>
<evidence type="ECO:0000259" key="8">
    <source>
        <dbReference type="PROSITE" id="PS50002"/>
    </source>
</evidence>
<gene>
    <name evidence="10" type="ORF">TCNE_LOCUS13129</name>
</gene>
<keyword evidence="6" id="KW-0175">Coiled coil</keyword>
<dbReference type="InterPro" id="IPR036028">
    <property type="entry name" value="SH3-like_dom_sf"/>
</dbReference>
<dbReference type="Proteomes" id="UP000050794">
    <property type="component" value="Unassembled WGS sequence"/>
</dbReference>
<evidence type="ECO:0000256" key="6">
    <source>
        <dbReference type="SAM" id="Coils"/>
    </source>
</evidence>
<sequence length="569" mass="64809">MQQLGCSMRRAALAAVAIWVLILVYLSISIFTIQSKEATERKNEDLFEKYGKAMNDVELLREQNEELRRILKEKEALDERRTELLRMKFNIAGRLRSTMDTGIAEKTPHDLFSNEHEVARRDLDNSIRELFFYLNSQFEKKADLPFAKHTINQMLSLLGQSAAFSDIDGAARWREAALADISAKMQSRLDQLQNPADCSSARALICQLNKGCGFGCQLHHVAYCFIVAYGTNRTLIMLRDGRDWNYSKKGWTAAFRSVSRCKHADVSKDEGNEEEWSSLEMSALRRVIRLPIVDGLHGRPPFLPLAFPESLASDLLKLHSNPPVFFVSQFMRYLMRPNDVMAKKIADAASGIPFNDGPVVGLQIRRTDKIGSEAAFHALSEYMKWTEYWFKIQEYRTGKTIKRRIYVATDDPSVFPEAKEKYPNYEVYGDAAIANSAQTARRYSVDSLFGVVVDIEMLARCTYLVCTFSSQVCRMGYELMQIRVGDAGDRFHSLDDLYYYGGQQAHEQVVVEAYKAESKEEINIEVGDVIGVAGNHWDGFSKGVNRRTGMIGLYPSYKVREKWIVVPFP</sequence>
<evidence type="ECO:0000313" key="12">
    <source>
        <dbReference type="WBParaSite" id="TCNE_0001312901-mRNA-1"/>
    </source>
</evidence>
<dbReference type="SUPFAM" id="SSF50044">
    <property type="entry name" value="SH3-domain"/>
    <property type="match status" value="1"/>
</dbReference>
<evidence type="ECO:0000256" key="3">
    <source>
        <dbReference type="ARBA" id="ARBA00022679"/>
    </source>
</evidence>
<proteinExistence type="inferred from homology"/>
<evidence type="ECO:0000256" key="5">
    <source>
        <dbReference type="PROSITE-ProRule" id="PRU00992"/>
    </source>
</evidence>
<dbReference type="WBParaSite" id="TCNE_0001312901-mRNA-1">
    <property type="protein sequence ID" value="TCNE_0001312901-mRNA-1"/>
    <property type="gene ID" value="TCNE_0001312901"/>
</dbReference>